<dbReference type="PANTHER" id="PTHR46797:SF1">
    <property type="entry name" value="METHYLPHOSPHONATE SYNTHASE"/>
    <property type="match status" value="1"/>
</dbReference>
<dbReference type="PROSITE" id="PS50943">
    <property type="entry name" value="HTH_CROC1"/>
    <property type="match status" value="1"/>
</dbReference>
<dbReference type="eggNOG" id="COG1396">
    <property type="taxonomic scope" value="Bacteria"/>
</dbReference>
<dbReference type="InterPro" id="IPR050807">
    <property type="entry name" value="TransReg_Diox_bact_type"/>
</dbReference>
<dbReference type="Proteomes" id="UP000009154">
    <property type="component" value="Chromosome"/>
</dbReference>
<dbReference type="PANTHER" id="PTHR46797">
    <property type="entry name" value="HTH-TYPE TRANSCRIPTIONAL REGULATOR"/>
    <property type="match status" value="1"/>
</dbReference>
<dbReference type="SMART" id="SM00530">
    <property type="entry name" value="HTH_XRE"/>
    <property type="match status" value="1"/>
</dbReference>
<evidence type="ECO:0000259" key="2">
    <source>
        <dbReference type="PROSITE" id="PS50943"/>
    </source>
</evidence>
<dbReference type="Gene3D" id="1.10.260.40">
    <property type="entry name" value="lambda repressor-like DNA-binding domains"/>
    <property type="match status" value="1"/>
</dbReference>
<dbReference type="InterPro" id="IPR010982">
    <property type="entry name" value="Lambda_DNA-bd_dom_sf"/>
</dbReference>
<keyword evidence="4" id="KW-1185">Reference proteome</keyword>
<name>H6N2Z0_GORPV</name>
<dbReference type="KEGG" id="gpo:GPOL_c49750"/>
<evidence type="ECO:0000313" key="4">
    <source>
        <dbReference type="Proteomes" id="UP000009154"/>
    </source>
</evidence>
<dbReference type="GO" id="GO:0003677">
    <property type="term" value="F:DNA binding"/>
    <property type="evidence" value="ECO:0007669"/>
    <property type="project" value="UniProtKB-KW"/>
</dbReference>
<dbReference type="Gene3D" id="2.60.120.10">
    <property type="entry name" value="Jelly Rolls"/>
    <property type="match status" value="1"/>
</dbReference>
<dbReference type="STRING" id="1112204.GPOL_c49750"/>
<keyword evidence="1" id="KW-0238">DNA-binding</keyword>
<feature type="domain" description="HTH cro/C1-type" evidence="2">
    <location>
        <begin position="20"/>
        <end position="74"/>
    </location>
</feature>
<dbReference type="SUPFAM" id="SSF47413">
    <property type="entry name" value="lambda repressor-like DNA-binding domains"/>
    <property type="match status" value="1"/>
</dbReference>
<dbReference type="SUPFAM" id="SSF51182">
    <property type="entry name" value="RmlC-like cupins"/>
    <property type="match status" value="1"/>
</dbReference>
<reference evidence="3 4" key="1">
    <citation type="journal article" date="2012" name="Appl. Environ. Microbiol.">
        <title>Involvement of two latex-clearing proteins during rubber degradation and insights into the subsequent degradation pathway revealed by the genome sequence of Gordonia polyisoprenivorans strain VH2.</title>
        <authorList>
            <person name="Hiessl S."/>
            <person name="Schuldes J."/>
            <person name="Thurmer A."/>
            <person name="Halbsguth T."/>
            <person name="Broker D."/>
            <person name="Angelov A."/>
            <person name="Liebl W."/>
            <person name="Daniel R."/>
            <person name="Steinbuchel A."/>
        </authorList>
    </citation>
    <scope>NUCLEOTIDE SEQUENCE [LARGE SCALE GENOMIC DNA]</scope>
    <source>
        <strain evidence="4">DSM 44266 / VH2</strain>
    </source>
</reference>
<dbReference type="Pfam" id="PF07883">
    <property type="entry name" value="Cupin_2"/>
    <property type="match status" value="1"/>
</dbReference>
<dbReference type="InterPro" id="IPR013096">
    <property type="entry name" value="Cupin_2"/>
</dbReference>
<evidence type="ECO:0000256" key="1">
    <source>
        <dbReference type="ARBA" id="ARBA00023125"/>
    </source>
</evidence>
<dbReference type="CDD" id="cd02209">
    <property type="entry name" value="cupin_XRE_C"/>
    <property type="match status" value="1"/>
</dbReference>
<protein>
    <submittedName>
        <fullName evidence="3">Transcriptional regulator, XRE family</fullName>
    </submittedName>
</protein>
<dbReference type="InterPro" id="IPR014710">
    <property type="entry name" value="RmlC-like_jellyroll"/>
</dbReference>
<sequence length="195" mass="21323">MSGPEALDEDVLAVRAGATIRGLREKCGLSMREVASRAGISQPFLSQVERGQSMPSMITIYRLAAALDVTPGDLLPASTENQVQVVRQNEGRSLLVADRPDAAQGRVLTMSPDAALQIIEYDIESGQYIGEWFQTPGRLALYVMSGELDVEVEAAGVYRVREGELITHPAPLRHRWLLVDDRPAKVLLVIVDSND</sequence>
<organism evidence="3 4">
    <name type="scientific">Gordonia polyisoprenivorans (strain DSM 44266 / VH2)</name>
    <dbReference type="NCBI Taxonomy" id="1112204"/>
    <lineage>
        <taxon>Bacteria</taxon>
        <taxon>Bacillati</taxon>
        <taxon>Actinomycetota</taxon>
        <taxon>Actinomycetes</taxon>
        <taxon>Mycobacteriales</taxon>
        <taxon>Gordoniaceae</taxon>
        <taxon>Gordonia</taxon>
    </lineage>
</organism>
<dbReference type="Pfam" id="PF01381">
    <property type="entry name" value="HTH_3"/>
    <property type="match status" value="1"/>
</dbReference>
<dbReference type="InterPro" id="IPR011051">
    <property type="entry name" value="RmlC_Cupin_sf"/>
</dbReference>
<proteinExistence type="predicted"/>
<dbReference type="GO" id="GO:0005829">
    <property type="term" value="C:cytosol"/>
    <property type="evidence" value="ECO:0007669"/>
    <property type="project" value="TreeGrafter"/>
</dbReference>
<dbReference type="CDD" id="cd00093">
    <property type="entry name" value="HTH_XRE"/>
    <property type="match status" value="1"/>
</dbReference>
<accession>H6N2Z0</accession>
<dbReference type="GeneID" id="90161955"/>
<dbReference type="GO" id="GO:0003700">
    <property type="term" value="F:DNA-binding transcription factor activity"/>
    <property type="evidence" value="ECO:0007669"/>
    <property type="project" value="TreeGrafter"/>
</dbReference>
<dbReference type="AlphaFoldDB" id="H6N2Z0"/>
<evidence type="ECO:0000313" key="3">
    <source>
        <dbReference type="EMBL" id="AFA75969.1"/>
    </source>
</evidence>
<gene>
    <name evidence="3" type="ordered locus">GPOL_c49750</name>
</gene>
<dbReference type="InterPro" id="IPR001387">
    <property type="entry name" value="Cro/C1-type_HTH"/>
</dbReference>
<dbReference type="HOGENOM" id="CLU_085376_1_3_11"/>
<dbReference type="EMBL" id="CP003119">
    <property type="protein sequence ID" value="AFA75969.1"/>
    <property type="molecule type" value="Genomic_DNA"/>
</dbReference>
<dbReference type="RefSeq" id="WP_014362079.1">
    <property type="nucleotide sequence ID" value="NC_016906.1"/>
</dbReference>